<sequence>MGYMTVEEQSSTLLHLKRSPGIRSWSLLHLLAWQLRITTASCGNSSTWPAVCLWLCRTWRNGRRPYGAQGKVNTGLK</sequence>
<keyword evidence="2" id="KW-1185">Reference proteome</keyword>
<dbReference type="GeneTree" id="ENSGT00390000004691"/>
<dbReference type="InterPro" id="IPR027846">
    <property type="entry name" value="Cybc1"/>
</dbReference>
<dbReference type="Pfam" id="PF15169">
    <property type="entry name" value="Cybc1_Eros"/>
    <property type="match status" value="1"/>
</dbReference>
<evidence type="ECO:0000313" key="1">
    <source>
        <dbReference type="Ensembl" id="ENSACIP00000025886.1"/>
    </source>
</evidence>
<name>A0A3Q0SR83_AMPCI</name>
<dbReference type="Ensembl" id="ENSACIT00000026566.1">
    <property type="protein sequence ID" value="ENSACIP00000025886.1"/>
    <property type="gene ID" value="ENSACIG00000020014.1"/>
</dbReference>
<protein>
    <submittedName>
        <fullName evidence="1">Cytochrome b-245 chaperone 1</fullName>
    </submittedName>
</protein>
<accession>A0A3Q0SR83</accession>
<evidence type="ECO:0000313" key="2">
    <source>
        <dbReference type="Proteomes" id="UP000261340"/>
    </source>
</evidence>
<reference evidence="1" key="1">
    <citation type="submission" date="2025-08" db="UniProtKB">
        <authorList>
            <consortium name="Ensembl"/>
        </authorList>
    </citation>
    <scope>IDENTIFICATION</scope>
</reference>
<proteinExistence type="predicted"/>
<reference evidence="1" key="2">
    <citation type="submission" date="2025-09" db="UniProtKB">
        <authorList>
            <consortium name="Ensembl"/>
        </authorList>
    </citation>
    <scope>IDENTIFICATION</scope>
</reference>
<dbReference type="AlphaFoldDB" id="A0A3Q0SR83"/>
<dbReference type="Proteomes" id="UP000261340">
    <property type="component" value="Unplaced"/>
</dbReference>
<organism evidence="1 2">
    <name type="scientific">Amphilophus citrinellus</name>
    <name type="common">Midas cichlid</name>
    <name type="synonym">Cichlasoma citrinellum</name>
    <dbReference type="NCBI Taxonomy" id="61819"/>
    <lineage>
        <taxon>Eukaryota</taxon>
        <taxon>Metazoa</taxon>
        <taxon>Chordata</taxon>
        <taxon>Craniata</taxon>
        <taxon>Vertebrata</taxon>
        <taxon>Euteleostomi</taxon>
        <taxon>Actinopterygii</taxon>
        <taxon>Neopterygii</taxon>
        <taxon>Teleostei</taxon>
        <taxon>Neoteleostei</taxon>
        <taxon>Acanthomorphata</taxon>
        <taxon>Ovalentaria</taxon>
        <taxon>Cichlomorphae</taxon>
        <taxon>Cichliformes</taxon>
        <taxon>Cichlidae</taxon>
        <taxon>New World cichlids</taxon>
        <taxon>Cichlasomatinae</taxon>
        <taxon>Heroini</taxon>
        <taxon>Amphilophus</taxon>
    </lineage>
</organism>